<gene>
    <name evidence="11" type="ORF">SNAT2548_LOCUS26117</name>
</gene>
<dbReference type="EMBL" id="CAJNDS010002418">
    <property type="protein sequence ID" value="CAE7467120.1"/>
    <property type="molecule type" value="Genomic_DNA"/>
</dbReference>
<protein>
    <recommendedName>
        <fullName evidence="3">protein-histidine N-methyltransferase</fullName>
        <ecNumber evidence="3">2.1.1.85</ecNumber>
    </recommendedName>
</protein>
<comment type="similarity">
    <text evidence="9">Belongs to the methyltransferase superfamily. METTL18 family.</text>
</comment>
<reference evidence="11" key="1">
    <citation type="submission" date="2021-02" db="EMBL/GenBank/DDBJ databases">
        <authorList>
            <person name="Dougan E. K."/>
            <person name="Rhodes N."/>
            <person name="Thang M."/>
            <person name="Chan C."/>
        </authorList>
    </citation>
    <scope>NUCLEOTIDE SEQUENCE</scope>
</reference>
<dbReference type="Pfam" id="PF10294">
    <property type="entry name" value="Methyltransf_16"/>
    <property type="match status" value="1"/>
</dbReference>
<dbReference type="InterPro" id="IPR029063">
    <property type="entry name" value="SAM-dependent_MTases_sf"/>
</dbReference>
<evidence type="ECO:0000256" key="10">
    <source>
        <dbReference type="SAM" id="MobiDB-lite"/>
    </source>
</evidence>
<accession>A0A812S4D4</accession>
<dbReference type="Gene3D" id="3.40.50.150">
    <property type="entry name" value="Vaccinia Virus protein VP39"/>
    <property type="match status" value="1"/>
</dbReference>
<dbReference type="GO" id="GO:0005737">
    <property type="term" value="C:cytoplasm"/>
    <property type="evidence" value="ECO:0007669"/>
    <property type="project" value="UniProtKB-SubCell"/>
</dbReference>
<comment type="caution">
    <text evidence="11">The sequence shown here is derived from an EMBL/GenBank/DDBJ whole genome shotgun (WGS) entry which is preliminary data.</text>
</comment>
<feature type="region of interest" description="Disordered" evidence="10">
    <location>
        <begin position="253"/>
        <end position="282"/>
    </location>
</feature>
<evidence type="ECO:0000256" key="9">
    <source>
        <dbReference type="ARBA" id="ARBA00038126"/>
    </source>
</evidence>
<evidence type="ECO:0000256" key="1">
    <source>
        <dbReference type="ARBA" id="ARBA00004123"/>
    </source>
</evidence>
<evidence type="ECO:0000256" key="7">
    <source>
        <dbReference type="ARBA" id="ARBA00022691"/>
    </source>
</evidence>
<evidence type="ECO:0000256" key="2">
    <source>
        <dbReference type="ARBA" id="ARBA00004496"/>
    </source>
</evidence>
<keyword evidence="6" id="KW-0808">Transferase</keyword>
<dbReference type="Proteomes" id="UP000604046">
    <property type="component" value="Unassembled WGS sequence"/>
</dbReference>
<evidence type="ECO:0000256" key="3">
    <source>
        <dbReference type="ARBA" id="ARBA00012533"/>
    </source>
</evidence>
<proteinExistence type="inferred from homology"/>
<dbReference type="InterPro" id="IPR019410">
    <property type="entry name" value="Methyltransf_16"/>
</dbReference>
<dbReference type="EC" id="2.1.1.85" evidence="3"/>
<keyword evidence="12" id="KW-1185">Reference proteome</keyword>
<dbReference type="GO" id="GO:0005634">
    <property type="term" value="C:nucleus"/>
    <property type="evidence" value="ECO:0007669"/>
    <property type="project" value="UniProtKB-SubCell"/>
</dbReference>
<keyword evidence="5" id="KW-0489">Methyltransferase</keyword>
<organism evidence="11 12">
    <name type="scientific">Symbiodinium natans</name>
    <dbReference type="NCBI Taxonomy" id="878477"/>
    <lineage>
        <taxon>Eukaryota</taxon>
        <taxon>Sar</taxon>
        <taxon>Alveolata</taxon>
        <taxon>Dinophyceae</taxon>
        <taxon>Suessiales</taxon>
        <taxon>Symbiodiniaceae</taxon>
        <taxon>Symbiodinium</taxon>
    </lineage>
</organism>
<dbReference type="SUPFAM" id="SSF53335">
    <property type="entry name" value="S-adenosyl-L-methionine-dependent methyltransferases"/>
    <property type="match status" value="1"/>
</dbReference>
<dbReference type="PANTHER" id="PTHR14614">
    <property type="entry name" value="HEPATOCELLULAR CARCINOMA-ASSOCIATED ANTIGEN"/>
    <property type="match status" value="1"/>
</dbReference>
<dbReference type="GO" id="GO:0018064">
    <property type="term" value="F:protein-L-histidine N-tele-methyltransferase activity"/>
    <property type="evidence" value="ECO:0007669"/>
    <property type="project" value="UniProtKB-EC"/>
</dbReference>
<dbReference type="GO" id="GO:0032259">
    <property type="term" value="P:methylation"/>
    <property type="evidence" value="ECO:0007669"/>
    <property type="project" value="UniProtKB-KW"/>
</dbReference>
<dbReference type="CDD" id="cd02440">
    <property type="entry name" value="AdoMet_MTases"/>
    <property type="match status" value="1"/>
</dbReference>
<evidence type="ECO:0000256" key="8">
    <source>
        <dbReference type="ARBA" id="ARBA00023242"/>
    </source>
</evidence>
<comment type="subcellular location">
    <subcellularLocation>
        <location evidence="2">Cytoplasm</location>
    </subcellularLocation>
    <subcellularLocation>
        <location evidence="1">Nucleus</location>
    </subcellularLocation>
</comment>
<evidence type="ECO:0000313" key="12">
    <source>
        <dbReference type="Proteomes" id="UP000604046"/>
    </source>
</evidence>
<name>A0A812S4D4_9DINO</name>
<dbReference type="AlphaFoldDB" id="A0A812S4D4"/>
<keyword evidence="8" id="KW-0539">Nucleus</keyword>
<evidence type="ECO:0000256" key="6">
    <source>
        <dbReference type="ARBA" id="ARBA00022679"/>
    </source>
</evidence>
<evidence type="ECO:0000256" key="4">
    <source>
        <dbReference type="ARBA" id="ARBA00022490"/>
    </source>
</evidence>
<keyword evidence="7" id="KW-0949">S-adenosyl-L-methionine</keyword>
<dbReference type="PANTHER" id="PTHR14614:SF39">
    <property type="entry name" value="HISTIDINE PROTEIN METHYLTRANSFERASE 1 HOMOLOG"/>
    <property type="match status" value="1"/>
</dbReference>
<keyword evidence="4" id="KW-0963">Cytoplasm</keyword>
<dbReference type="OrthoDB" id="445663at2759"/>
<sequence length="282" mass="30758">MESTFLRIEDPGVKAPDCRELRLEGTQPILVVQETQELQPDSVDQASGGLLWEGALDLAQHLQLCLRMDPSDLASESPGGRRVLELGAGHGLPGLMALRMGCRVDFHDFSEQTLRHITAANCVANGIHVNRADIAGQQHNPDPLVRFVAGDWTLLKDKMEAAGLLYDVIIASEAVYKVDFYPDLLALLERLEPGGRAWFAGKRFYFGCGGGTASFAAAAREAGFSVMVDKVLEDGRSNIREILLISKTDATHPGKRQKIQKDEVAEGLQSTQLPTRSCDHPA</sequence>
<evidence type="ECO:0000313" key="11">
    <source>
        <dbReference type="EMBL" id="CAE7467120.1"/>
    </source>
</evidence>
<evidence type="ECO:0000256" key="5">
    <source>
        <dbReference type="ARBA" id="ARBA00022603"/>
    </source>
</evidence>